<dbReference type="GO" id="GO:0003700">
    <property type="term" value="F:DNA-binding transcription factor activity"/>
    <property type="evidence" value="ECO:0007669"/>
    <property type="project" value="InterPro"/>
</dbReference>
<feature type="domain" description="Xylanolytic transcriptional activator regulatory" evidence="3">
    <location>
        <begin position="748"/>
        <end position="819"/>
    </location>
</feature>
<dbReference type="EMBL" id="JAAOAR010000497">
    <property type="protein sequence ID" value="KAF5580447.1"/>
    <property type="molecule type" value="Genomic_DNA"/>
</dbReference>
<keyword evidence="2" id="KW-0812">Transmembrane</keyword>
<dbReference type="GO" id="GO:0003677">
    <property type="term" value="F:DNA binding"/>
    <property type="evidence" value="ECO:0007669"/>
    <property type="project" value="InterPro"/>
</dbReference>
<dbReference type="PANTHER" id="PTHR46910:SF5">
    <property type="entry name" value="ZN(II)2CYS6 TRANSCRIPTION FACTOR (EUROFUNG)"/>
    <property type="match status" value="1"/>
</dbReference>
<evidence type="ECO:0000313" key="5">
    <source>
        <dbReference type="Proteomes" id="UP000544095"/>
    </source>
</evidence>
<evidence type="ECO:0000259" key="3">
    <source>
        <dbReference type="SMART" id="SM00906"/>
    </source>
</evidence>
<dbReference type="Gene3D" id="3.90.1200.10">
    <property type="match status" value="1"/>
</dbReference>
<keyword evidence="2" id="KW-1133">Transmembrane helix</keyword>
<evidence type="ECO:0000256" key="2">
    <source>
        <dbReference type="SAM" id="Phobius"/>
    </source>
</evidence>
<dbReference type="GO" id="GO:0006351">
    <property type="term" value="P:DNA-templated transcription"/>
    <property type="evidence" value="ECO:0007669"/>
    <property type="project" value="InterPro"/>
</dbReference>
<keyword evidence="2" id="KW-0472">Membrane</keyword>
<organism evidence="4 5">
    <name type="scientific">Fusarium pseudoanthophilum</name>
    <dbReference type="NCBI Taxonomy" id="48495"/>
    <lineage>
        <taxon>Eukaryota</taxon>
        <taxon>Fungi</taxon>
        <taxon>Dikarya</taxon>
        <taxon>Ascomycota</taxon>
        <taxon>Pezizomycotina</taxon>
        <taxon>Sordariomycetes</taxon>
        <taxon>Hypocreomycetidae</taxon>
        <taxon>Hypocreales</taxon>
        <taxon>Nectriaceae</taxon>
        <taxon>Fusarium</taxon>
        <taxon>Fusarium fujikuroi species complex</taxon>
    </lineage>
</organism>
<evidence type="ECO:0000313" key="4">
    <source>
        <dbReference type="EMBL" id="KAF5580447.1"/>
    </source>
</evidence>
<dbReference type="InterPro" id="IPR002575">
    <property type="entry name" value="Aminoglycoside_PTrfase"/>
</dbReference>
<dbReference type="InterPro" id="IPR007219">
    <property type="entry name" value="XnlR_reg_dom"/>
</dbReference>
<proteinExistence type="predicted"/>
<dbReference type="PANTHER" id="PTHR46910">
    <property type="entry name" value="TRANSCRIPTION FACTOR PDR1"/>
    <property type="match status" value="1"/>
</dbReference>
<dbReference type="InterPro" id="IPR011009">
    <property type="entry name" value="Kinase-like_dom_sf"/>
</dbReference>
<reference evidence="4 5" key="1">
    <citation type="submission" date="2020-05" db="EMBL/GenBank/DDBJ databases">
        <title>Identification and distribution of gene clusters putatively required for synthesis of sphingolipid metabolism inhibitors in phylogenetically diverse species of the filamentous fungus Fusarium.</title>
        <authorList>
            <person name="Kim H.-S."/>
            <person name="Busman M."/>
            <person name="Brown D.W."/>
            <person name="Divon H."/>
            <person name="Uhlig S."/>
            <person name="Proctor R.H."/>
        </authorList>
    </citation>
    <scope>NUCLEOTIDE SEQUENCE [LARGE SCALE GENOMIC DNA]</scope>
    <source>
        <strain evidence="4 5">NRRL 25211</strain>
    </source>
</reference>
<dbReference type="SMART" id="SM00906">
    <property type="entry name" value="Fungal_trans"/>
    <property type="match status" value="1"/>
</dbReference>
<sequence length="1124" mass="126724">MERPSSSWQGLDGLKPGSEKYKRIQLLFSSANFEHLETCAIESRRKHQPSLSLDVSCSIDLKRFTSGFNNIVLEIAFSDNVFWVARIPHQTLNDNDKTSLLSEIATMKIIQQHTTIPIPRVFDFEMSTDQPFGYPYMFMEHRGHSLPNGLAKTVPSEHRPKVAKQLANVFTELQNLTFSRIGRLWCGDGADQSVKVIAMDWHASPGPLDTSFEYFYNQRQAENRESMELHPDDPDWLTACWVLKSGLTHMIIEDRVRGPFPLCHLDLHYGNMLFDKEYNLTGIIDWSSAQAAPLEQLSVCPEFATFPGMTDEENQPMIDFKDLVVQYIRDIEQEQERKPPLDNPDLDIVGQSNLMPLSTYMASKSAEITYRQYMSSPRGSLFAGRMVEGLIYGKSVTWEQLKEVLLGTRISGPRCPQLGVTRTLAIVISRVPRHSPARRSPVLSFFMDTDTAAHGDDTLAAPSPSSNVHLRPACENCRVRKHHISFSEKKIDQLDRRMDQVLGLLHDLKLEQPSRCCATLPTRAAHVSTVPPTPSSHNIQQTPSAVLGVEGESSLAAHSAFASNLMHQVASAEPSPGFGPDMKNTLDALSHVVGTLKEQTFANEMAYPHSRPSQRPRPSGYELPPIEKAVELIKIAKSQRLAGTGFIYEFMLMRDFSDICLQVYFSDTFSEMEFIIANAGFYSLFSDYSCHVPSGQRDTCLDYARMCRENLETALYDLPLHLPTTPEAITALLFGAWHAIELSKPYLSWALSSKASEVCQTLGYHRIPDTDNSDDAKFRKFLFWTNYFLDKSLCLRLGRASTIPDWDLTTHRPAISDPHQEPVMAYFVLWIEAARCQGNIYELLYCPEAITQPEHVRHTRVQLLVNDLHMLEQATKQTHDWIQISKDNSGKDLMDFFAVSDDILRLSLLTLVYRAAPQRTGALTTFSPNCVEAARATLRRHHDCLEIIEKSSQDLLPTYVHWTLLFAPFIPFIVIFCHVIEAQDKEDLNRLRTFVASIQPAAAASSAATKLHRLFQVLYSVATRYVELSASRDPRPQEAEEMDTYLKLLGMQTSWGGDGNQQQGLGFDHDLDATGGGDTVTTGPMLMNPMIRTGHGAQLKEWFYSNEALMQSFGSFPDRFSPAS</sequence>
<accession>A0A8H5NVP5</accession>
<keyword evidence="5" id="KW-1185">Reference proteome</keyword>
<gene>
    <name evidence="4" type="ORF">FPANT_9316</name>
</gene>
<protein>
    <submittedName>
        <fullName evidence="4">Transcriptional regulatory</fullName>
    </submittedName>
</protein>
<dbReference type="GO" id="GO:0008270">
    <property type="term" value="F:zinc ion binding"/>
    <property type="evidence" value="ECO:0007669"/>
    <property type="project" value="InterPro"/>
</dbReference>
<comment type="caution">
    <text evidence="4">The sequence shown here is derived from an EMBL/GenBank/DDBJ whole genome shotgun (WGS) entry which is preliminary data.</text>
</comment>
<dbReference type="CDD" id="cd12148">
    <property type="entry name" value="fungal_TF_MHR"/>
    <property type="match status" value="1"/>
</dbReference>
<keyword evidence="1" id="KW-0539">Nucleus</keyword>
<name>A0A8H5NVP5_9HYPO</name>
<dbReference type="Pfam" id="PF04082">
    <property type="entry name" value="Fungal_trans"/>
    <property type="match status" value="1"/>
</dbReference>
<evidence type="ECO:0000256" key="1">
    <source>
        <dbReference type="ARBA" id="ARBA00023242"/>
    </source>
</evidence>
<dbReference type="AlphaFoldDB" id="A0A8H5NVP5"/>
<feature type="transmembrane region" description="Helical" evidence="2">
    <location>
        <begin position="959"/>
        <end position="980"/>
    </location>
</feature>
<dbReference type="InterPro" id="IPR050987">
    <property type="entry name" value="AtrR-like"/>
</dbReference>
<dbReference type="SUPFAM" id="SSF56112">
    <property type="entry name" value="Protein kinase-like (PK-like)"/>
    <property type="match status" value="1"/>
</dbReference>
<dbReference type="Proteomes" id="UP000544095">
    <property type="component" value="Unassembled WGS sequence"/>
</dbReference>
<dbReference type="Pfam" id="PF01636">
    <property type="entry name" value="APH"/>
    <property type="match status" value="1"/>
</dbReference>